<comment type="caution">
    <text evidence="2">The sequence shown here is derived from an EMBL/GenBank/DDBJ whole genome shotgun (WGS) entry which is preliminary data.</text>
</comment>
<name>A0ABV8AIF9_9FLAO</name>
<keyword evidence="1" id="KW-0472">Membrane</keyword>
<dbReference type="EMBL" id="JBHSAT010000004">
    <property type="protein sequence ID" value="MFC3877194.1"/>
    <property type="molecule type" value="Genomic_DNA"/>
</dbReference>
<sequence>MENKTSKPSLPAGRYFKYAIGEIILVVIGILIALQVNNWNEKRVKLKNEKNLITSIVDEVKASKINLSTSLKQNSKILNDMSLYLDDQLPETDKESPKLIYLASHNNIDTEIPLILSVLENNETTPLSDTHLLQLLRELNSLYKKMNINEAFLDDFWNSNTSEFLIRKKFALSVVDQVVRKKTSKDINFKALYDDDEYKNLISIKWILHNTWVLDQKKTLNQLNKILDYLETSSN</sequence>
<keyword evidence="3" id="KW-1185">Reference proteome</keyword>
<gene>
    <name evidence="2" type="ORF">ACFOSX_08125</name>
</gene>
<organism evidence="2 3">
    <name type="scientific">Winogradskyella maritima</name>
    <dbReference type="NCBI Taxonomy" id="1517766"/>
    <lineage>
        <taxon>Bacteria</taxon>
        <taxon>Pseudomonadati</taxon>
        <taxon>Bacteroidota</taxon>
        <taxon>Flavobacteriia</taxon>
        <taxon>Flavobacteriales</taxon>
        <taxon>Flavobacteriaceae</taxon>
        <taxon>Winogradskyella</taxon>
    </lineage>
</organism>
<accession>A0ABV8AIF9</accession>
<evidence type="ECO:0000313" key="3">
    <source>
        <dbReference type="Proteomes" id="UP001595812"/>
    </source>
</evidence>
<protein>
    <submittedName>
        <fullName evidence="2">Uncharacterized protein</fullName>
    </submittedName>
</protein>
<evidence type="ECO:0000313" key="2">
    <source>
        <dbReference type="EMBL" id="MFC3877194.1"/>
    </source>
</evidence>
<dbReference type="Proteomes" id="UP001595812">
    <property type="component" value="Unassembled WGS sequence"/>
</dbReference>
<reference evidence="3" key="1">
    <citation type="journal article" date="2019" name="Int. J. Syst. Evol. Microbiol.">
        <title>The Global Catalogue of Microorganisms (GCM) 10K type strain sequencing project: providing services to taxonomists for standard genome sequencing and annotation.</title>
        <authorList>
            <consortium name="The Broad Institute Genomics Platform"/>
            <consortium name="The Broad Institute Genome Sequencing Center for Infectious Disease"/>
            <person name="Wu L."/>
            <person name="Ma J."/>
        </authorList>
    </citation>
    <scope>NUCLEOTIDE SEQUENCE [LARGE SCALE GENOMIC DNA]</scope>
    <source>
        <strain evidence="3">CECT 8979</strain>
    </source>
</reference>
<dbReference type="RefSeq" id="WP_386099018.1">
    <property type="nucleotide sequence ID" value="NZ_JBHSAT010000004.1"/>
</dbReference>
<feature type="transmembrane region" description="Helical" evidence="1">
    <location>
        <begin position="15"/>
        <end position="36"/>
    </location>
</feature>
<proteinExistence type="predicted"/>
<keyword evidence="1" id="KW-1133">Transmembrane helix</keyword>
<evidence type="ECO:0000256" key="1">
    <source>
        <dbReference type="SAM" id="Phobius"/>
    </source>
</evidence>
<keyword evidence="1" id="KW-0812">Transmembrane</keyword>